<evidence type="ECO:0000313" key="2">
    <source>
        <dbReference type="Proteomes" id="UP000182703"/>
    </source>
</evidence>
<dbReference type="KEGG" id="cdq:BOQ54_04800"/>
<sequence>MSWTQAELDALRRAYARGTLRVTYDGKTVEYGSEADLKRRIETIESAIAATQGKPRPIAGYAAFGRGDQ</sequence>
<dbReference type="EMBL" id="CP018095">
    <property type="protein sequence ID" value="APF36727.1"/>
    <property type="molecule type" value="Genomic_DNA"/>
</dbReference>
<reference evidence="1 2" key="1">
    <citation type="submission" date="2016-11" db="EMBL/GenBank/DDBJ databases">
        <title>Complete genome sequence of the aerobically denitrifying bacterium Chelatococcus daeguensis TAD1.</title>
        <authorList>
            <person name="Yang Y."/>
            <person name="Huang S."/>
            <person name="Lin E."/>
        </authorList>
    </citation>
    <scope>NUCLEOTIDE SEQUENCE [LARGE SCALE GENOMIC DNA]</scope>
    <source>
        <strain evidence="1 2">TAD1</strain>
    </source>
</reference>
<evidence type="ECO:0000313" key="1">
    <source>
        <dbReference type="EMBL" id="APF36727.1"/>
    </source>
</evidence>
<dbReference type="Proteomes" id="UP000182703">
    <property type="component" value="Chromosome"/>
</dbReference>
<proteinExistence type="predicted"/>
<organism evidence="1 2">
    <name type="scientific">Chelatococcus daeguensis</name>
    <dbReference type="NCBI Taxonomy" id="444444"/>
    <lineage>
        <taxon>Bacteria</taxon>
        <taxon>Pseudomonadati</taxon>
        <taxon>Pseudomonadota</taxon>
        <taxon>Alphaproteobacteria</taxon>
        <taxon>Hyphomicrobiales</taxon>
        <taxon>Chelatococcaceae</taxon>
        <taxon>Chelatococcus</taxon>
    </lineage>
</organism>
<dbReference type="NCBIfam" id="NF047331">
    <property type="entry name" value="phage_HTJ"/>
    <property type="match status" value="1"/>
</dbReference>
<accession>A0AAC9NXV6</accession>
<dbReference type="RefSeq" id="WP_071923407.1">
    <property type="nucleotide sequence ID" value="NZ_CP018095.1"/>
</dbReference>
<evidence type="ECO:0008006" key="3">
    <source>
        <dbReference type="Google" id="ProtNLM"/>
    </source>
</evidence>
<name>A0AAC9NXV6_9HYPH</name>
<dbReference type="AlphaFoldDB" id="A0AAC9NXV6"/>
<keyword evidence="2" id="KW-1185">Reference proteome</keyword>
<protein>
    <recommendedName>
        <fullName evidence="3">GpW protein</fullName>
    </recommendedName>
</protein>
<gene>
    <name evidence="1" type="ORF">BOQ54_04800</name>
</gene>